<dbReference type="EMBL" id="MFIX01000001">
    <property type="protein sequence ID" value="OGG07229.1"/>
    <property type="molecule type" value="Genomic_DNA"/>
</dbReference>
<evidence type="ECO:0008006" key="6">
    <source>
        <dbReference type="Google" id="ProtNLM"/>
    </source>
</evidence>
<protein>
    <recommendedName>
        <fullName evidence="6">2-oxoacid:acceptor oxidoreductase subunit alpha</fullName>
    </recommendedName>
</protein>
<dbReference type="Gene3D" id="3.40.920.10">
    <property type="entry name" value="Pyruvate-ferredoxin oxidoreductase, PFOR, domain III"/>
    <property type="match status" value="1"/>
</dbReference>
<evidence type="ECO:0000313" key="5">
    <source>
        <dbReference type="Proteomes" id="UP000179129"/>
    </source>
</evidence>
<dbReference type="Pfam" id="PF01855">
    <property type="entry name" value="POR_N"/>
    <property type="match status" value="1"/>
</dbReference>
<dbReference type="SUPFAM" id="SSF53323">
    <property type="entry name" value="Pyruvate-ferredoxin oxidoreductase, PFOR, domain III"/>
    <property type="match status" value="1"/>
</dbReference>
<sequence>MIAGESIVSAAAREGLKCLMLKSFGPQIRGGESSCKIRISSKKVSAAPDTLDVLLAFNWNDYKRFGSELELKPEGVVVEEGDSESPEPERPIIGPQPATIYKLPLTRLAKETAGTPLARNMVALGAVSELFGLPDKEMKHSIKKMFSHKSAQIIEGNLKAYQSGKDYVLANFSKPEKLQLRIEKNLEKRLVMTGNDACAYAALLAGCRFFAGYPITPSSEIMEWLSVYMPAYGGTMIQTEDEIAALGMVLGASLAGAKAMTATSGPGMSLMTELLGLASIAEIPCVVVNAQRGGPSTGIPTKSEQSDLMQAVFGGHGDSPRVVIAPADVGDCFPVMREAFFISEKYQIPVIVLSDAFIAQCKASLHKPDLSKIRPWERARPHGIPVEDYKRFEYTPTGVSWMAIPGKDPYIYRAAGIEHDEKGNPTSEFAEHEKMNEKRYRKLKFIAEDACFMRYYGPKEAKVGIVTWGSCKGPVREAVEILNTQGLPVRAIVPQVLFPLNTDKMRAFFAGLEHLLVVELSYSKQFLNLLKTQLDLPAGTAHYGRSGAKPFAVSEIIEQIRKIAG</sequence>
<comment type="caution">
    <text evidence="4">The sequence shown here is derived from an EMBL/GenBank/DDBJ whole genome shotgun (WGS) entry which is preliminary data.</text>
</comment>
<evidence type="ECO:0000256" key="1">
    <source>
        <dbReference type="ARBA" id="ARBA00023002"/>
    </source>
</evidence>
<name>A0A1F5Z450_9BACT</name>
<proteinExistence type="predicted"/>
<dbReference type="Proteomes" id="UP000179129">
    <property type="component" value="Unassembled WGS sequence"/>
</dbReference>
<organism evidence="4 5">
    <name type="scientific">Candidatus Glassbacteria bacterium RIFCSPLOWO2_12_FULL_58_11</name>
    <dbReference type="NCBI Taxonomy" id="1817867"/>
    <lineage>
        <taxon>Bacteria</taxon>
        <taxon>Candidatus Glassiibacteriota</taxon>
    </lineage>
</organism>
<keyword evidence="1" id="KW-0560">Oxidoreductase</keyword>
<dbReference type="PANTHER" id="PTHR32154:SF20">
    <property type="entry name" value="2-OXOGLUTARATE OXIDOREDUCTASE SUBUNIT KORA"/>
    <property type="match status" value="1"/>
</dbReference>
<dbReference type="InterPro" id="IPR029061">
    <property type="entry name" value="THDP-binding"/>
</dbReference>
<dbReference type="InterPro" id="IPR019752">
    <property type="entry name" value="Pyrv/ketoisovalerate_OxRed_cat"/>
</dbReference>
<dbReference type="GO" id="GO:0006979">
    <property type="term" value="P:response to oxidative stress"/>
    <property type="evidence" value="ECO:0007669"/>
    <property type="project" value="TreeGrafter"/>
</dbReference>
<dbReference type="InterPro" id="IPR002880">
    <property type="entry name" value="Pyrv_Fd/Flavodoxin_OxRdtase_N"/>
</dbReference>
<dbReference type="InterPro" id="IPR022367">
    <property type="entry name" value="2-oxoacid/accept_OxRdtase_asu"/>
</dbReference>
<dbReference type="InterPro" id="IPR009014">
    <property type="entry name" value="Transketo_C/PFOR_II"/>
</dbReference>
<reference evidence="4 5" key="1">
    <citation type="journal article" date="2016" name="Nat. Commun.">
        <title>Thousands of microbial genomes shed light on interconnected biogeochemical processes in an aquifer system.</title>
        <authorList>
            <person name="Anantharaman K."/>
            <person name="Brown C.T."/>
            <person name="Hug L.A."/>
            <person name="Sharon I."/>
            <person name="Castelle C.J."/>
            <person name="Probst A.J."/>
            <person name="Thomas B.C."/>
            <person name="Singh A."/>
            <person name="Wilkins M.J."/>
            <person name="Karaoz U."/>
            <person name="Brodie E.L."/>
            <person name="Williams K.H."/>
            <person name="Hubbard S.S."/>
            <person name="Banfield J.F."/>
        </authorList>
    </citation>
    <scope>NUCLEOTIDE SEQUENCE [LARGE SCALE GENOMIC DNA]</scope>
</reference>
<dbReference type="AlphaFoldDB" id="A0A1F5Z450"/>
<feature type="domain" description="Pyruvate flavodoxin/ferredoxin oxidoreductase pyrimidine binding" evidence="3">
    <location>
        <begin position="201"/>
        <end position="435"/>
    </location>
</feature>
<feature type="domain" description="Pyruvate/ketoisovalerate oxidoreductase catalytic" evidence="2">
    <location>
        <begin position="3"/>
        <end position="164"/>
    </location>
</feature>
<dbReference type="NCBIfam" id="TIGR03710">
    <property type="entry name" value="OAFO_sf"/>
    <property type="match status" value="1"/>
</dbReference>
<dbReference type="Pfam" id="PF01558">
    <property type="entry name" value="POR"/>
    <property type="match status" value="1"/>
</dbReference>
<dbReference type="SUPFAM" id="SSF52518">
    <property type="entry name" value="Thiamin diphosphate-binding fold (THDP-binding)"/>
    <property type="match status" value="1"/>
</dbReference>
<dbReference type="CDD" id="cd07034">
    <property type="entry name" value="TPP_PYR_PFOR_IOR-alpha_like"/>
    <property type="match status" value="1"/>
</dbReference>
<gene>
    <name evidence="4" type="ORF">A3F83_14085</name>
</gene>
<dbReference type="SUPFAM" id="SSF52922">
    <property type="entry name" value="TK C-terminal domain-like"/>
    <property type="match status" value="1"/>
</dbReference>
<dbReference type="GO" id="GO:0016903">
    <property type="term" value="F:oxidoreductase activity, acting on the aldehyde or oxo group of donors"/>
    <property type="evidence" value="ECO:0007669"/>
    <property type="project" value="InterPro"/>
</dbReference>
<dbReference type="Gene3D" id="3.40.50.970">
    <property type="match status" value="1"/>
</dbReference>
<evidence type="ECO:0000313" key="4">
    <source>
        <dbReference type="EMBL" id="OGG07229.1"/>
    </source>
</evidence>
<dbReference type="Gene3D" id="3.40.50.920">
    <property type="match status" value="1"/>
</dbReference>
<dbReference type="InterPro" id="IPR002869">
    <property type="entry name" value="Pyrv_flavodox_OxRed_cen"/>
</dbReference>
<evidence type="ECO:0000259" key="2">
    <source>
        <dbReference type="Pfam" id="PF01558"/>
    </source>
</evidence>
<dbReference type="InterPro" id="IPR050722">
    <property type="entry name" value="Pyruvate:ferred/Flavod_OxRd"/>
</dbReference>
<evidence type="ECO:0000259" key="3">
    <source>
        <dbReference type="Pfam" id="PF01855"/>
    </source>
</evidence>
<dbReference type="STRING" id="1817867.A3F83_14085"/>
<dbReference type="PANTHER" id="PTHR32154">
    <property type="entry name" value="PYRUVATE-FLAVODOXIN OXIDOREDUCTASE-RELATED"/>
    <property type="match status" value="1"/>
</dbReference>
<accession>A0A1F5Z450</accession>
<dbReference type="FunFam" id="3.40.50.970:FF:000022">
    <property type="entry name" value="2-oxoglutarate ferredoxin oxidoreductase alpha subunit"/>
    <property type="match status" value="1"/>
</dbReference>